<name>G3AK44_SPAPN</name>
<evidence type="ECO:0000313" key="9">
    <source>
        <dbReference type="Proteomes" id="UP000000709"/>
    </source>
</evidence>
<dbReference type="Proteomes" id="UP000000709">
    <property type="component" value="Unassembled WGS sequence"/>
</dbReference>
<evidence type="ECO:0000259" key="6">
    <source>
        <dbReference type="Pfam" id="PF09468"/>
    </source>
</evidence>
<keyword evidence="3" id="KW-0539">Nucleus</keyword>
<dbReference type="OMA" id="EYREDTN"/>
<dbReference type="EMBL" id="GL996501">
    <property type="protein sequence ID" value="EGW32856.1"/>
    <property type="molecule type" value="Genomic_DNA"/>
</dbReference>
<dbReference type="InterPro" id="IPR019024">
    <property type="entry name" value="RNase_H2_suB_wHTH"/>
</dbReference>
<dbReference type="InParanoid" id="G3AK44"/>
<proteinExistence type="predicted"/>
<evidence type="ECO:0000256" key="5">
    <source>
        <dbReference type="ARBA" id="ARBA00033464"/>
    </source>
</evidence>
<dbReference type="Pfam" id="PF09468">
    <property type="entry name" value="RNase_H2-Ydr279"/>
    <property type="match status" value="1"/>
</dbReference>
<dbReference type="GO" id="GO:0032299">
    <property type="term" value="C:ribonuclease H2 complex"/>
    <property type="evidence" value="ECO:0007669"/>
    <property type="project" value="InterPro"/>
</dbReference>
<sequence>MHIDKDSRVILLPETESPAEFKILELPTSNNLSTTKSYLFDATTNSLYELNEIRTSESAKLKSGDAVKSYILESDTSGAIIQSPRTIISSKFNLVYLLISILSSQKEDRFITVDDFMDRVAWSHNLPESVISNALVQICDELDQGDAKFYKFSLDKSIQFVNEKITKLVEFFTNEKNTVIEKVRAELNDPTSTEVVSQQLVSELTLQYAIDYVCGSYIAEPTFKQDLIKKYQYKFDNVDAYLAKLKEKQKSLAVVEANMNEVIHSTVKNRKKEQKKTIKKVQTKKVAVGKGALDGFFKKA</sequence>
<dbReference type="GO" id="GO:0006401">
    <property type="term" value="P:RNA catabolic process"/>
    <property type="evidence" value="ECO:0007669"/>
    <property type="project" value="TreeGrafter"/>
</dbReference>
<dbReference type="PANTHER" id="PTHR13383:SF11">
    <property type="entry name" value="RIBONUCLEASE H2 SUBUNIT B"/>
    <property type="match status" value="1"/>
</dbReference>
<evidence type="ECO:0000313" key="8">
    <source>
        <dbReference type="EMBL" id="EGW32856.1"/>
    </source>
</evidence>
<dbReference type="InterPro" id="IPR040456">
    <property type="entry name" value="RNase_H2_suB"/>
</dbReference>
<dbReference type="HOGENOM" id="CLU_075897_0_0_1"/>
<dbReference type="STRING" id="619300.G3AK44"/>
<dbReference type="Gene3D" id="1.10.20.120">
    <property type="match status" value="1"/>
</dbReference>
<dbReference type="GO" id="GO:0005654">
    <property type="term" value="C:nucleoplasm"/>
    <property type="evidence" value="ECO:0007669"/>
    <property type="project" value="TreeGrafter"/>
</dbReference>
<dbReference type="AlphaFoldDB" id="G3AK44"/>
<comment type="function">
    <text evidence="4">Non catalytic subunit of RNase H2, an endonuclease that specifically degrades the RNA of RNA:DNA hybrids. Participates in DNA replication, possibly by mediating the removal of lagging-strand Okazaki fragment RNA primers during DNA replication. Mediates the excision of single ribonucleotides from DNA:RNA duplexes.</text>
</comment>
<evidence type="ECO:0000256" key="3">
    <source>
        <dbReference type="ARBA" id="ARBA00023242"/>
    </source>
</evidence>
<evidence type="ECO:0000256" key="2">
    <source>
        <dbReference type="ARBA" id="ARBA00019062"/>
    </source>
</evidence>
<organism evidence="9">
    <name type="scientific">Spathaspora passalidarum (strain NRRL Y-27907 / 11-Y1)</name>
    <dbReference type="NCBI Taxonomy" id="619300"/>
    <lineage>
        <taxon>Eukaryota</taxon>
        <taxon>Fungi</taxon>
        <taxon>Dikarya</taxon>
        <taxon>Ascomycota</taxon>
        <taxon>Saccharomycotina</taxon>
        <taxon>Pichiomycetes</taxon>
        <taxon>Debaryomycetaceae</taxon>
        <taxon>Spathaspora</taxon>
    </lineage>
</organism>
<evidence type="ECO:0000259" key="7">
    <source>
        <dbReference type="Pfam" id="PF17745"/>
    </source>
</evidence>
<dbReference type="KEGG" id="spaa:SPAPADRAFT_136855"/>
<gene>
    <name evidence="8" type="ORF">SPAPADRAFT_136855</name>
</gene>
<dbReference type="eggNOG" id="ENOG502SBFM">
    <property type="taxonomic scope" value="Eukaryota"/>
</dbReference>
<reference evidence="8 9" key="1">
    <citation type="journal article" date="2011" name="Proc. Natl. Acad. Sci. U.S.A.">
        <title>Comparative genomics of xylose-fermenting fungi for enhanced biofuel production.</title>
        <authorList>
            <person name="Wohlbach D.J."/>
            <person name="Kuo A."/>
            <person name="Sato T.K."/>
            <person name="Potts K.M."/>
            <person name="Salamov A.A."/>
            <person name="LaButti K.M."/>
            <person name="Sun H."/>
            <person name="Clum A."/>
            <person name="Pangilinan J.L."/>
            <person name="Lindquist E.A."/>
            <person name="Lucas S."/>
            <person name="Lapidus A."/>
            <person name="Jin M."/>
            <person name="Gunawan C."/>
            <person name="Balan V."/>
            <person name="Dale B.E."/>
            <person name="Jeffries T.W."/>
            <person name="Zinkel R."/>
            <person name="Barry K.W."/>
            <person name="Grigoriev I.V."/>
            <person name="Gasch A.P."/>
        </authorList>
    </citation>
    <scope>NUCLEOTIDE SEQUENCE [LARGE SCALE GENOMIC DNA]</scope>
    <source>
        <strain evidence="9">NRRL Y-27907 / 11-Y1</strain>
    </source>
</reference>
<dbReference type="InterPro" id="IPR041195">
    <property type="entry name" value="Rnh202_N"/>
</dbReference>
<dbReference type="RefSeq" id="XP_007374371.1">
    <property type="nucleotide sequence ID" value="XM_007374309.1"/>
</dbReference>
<feature type="domain" description="Rnh202 triple barrel" evidence="7">
    <location>
        <begin position="11"/>
        <end position="93"/>
    </location>
</feature>
<evidence type="ECO:0000256" key="1">
    <source>
        <dbReference type="ARBA" id="ARBA00004123"/>
    </source>
</evidence>
<feature type="domain" description="Ribonuclease H2 subunit B wHTH" evidence="6">
    <location>
        <begin position="96"/>
        <end position="222"/>
    </location>
</feature>
<dbReference type="Pfam" id="PF17745">
    <property type="entry name" value="Ydr279_N"/>
    <property type="match status" value="1"/>
</dbReference>
<keyword evidence="9" id="KW-1185">Reference proteome</keyword>
<dbReference type="FunCoup" id="G3AK44">
    <property type="interactions" value="82"/>
</dbReference>
<dbReference type="OrthoDB" id="2502820at2759"/>
<dbReference type="PANTHER" id="PTHR13383">
    <property type="entry name" value="RIBONUCLEASE H2 SUBUNIT B"/>
    <property type="match status" value="1"/>
</dbReference>
<dbReference type="GeneID" id="18870002"/>
<comment type="subcellular location">
    <subcellularLocation>
        <location evidence="1">Nucleus</location>
    </subcellularLocation>
</comment>
<accession>G3AK44</accession>
<evidence type="ECO:0000256" key="4">
    <source>
        <dbReference type="ARBA" id="ARBA00024778"/>
    </source>
</evidence>
<protein>
    <recommendedName>
        <fullName evidence="2">Ribonuclease H2 subunit B</fullName>
    </recommendedName>
    <alternativeName>
        <fullName evidence="5">Ribonuclease HI subunit B</fullName>
    </alternativeName>
</protein>